<accession>A0A9P6HME1</accession>
<feature type="compositionally biased region" description="Acidic residues" evidence="2">
    <location>
        <begin position="566"/>
        <end position="585"/>
    </location>
</feature>
<dbReference type="Gene3D" id="3.30.40.10">
    <property type="entry name" value="Zinc/RING finger domain, C3HC4 (zinc finger)"/>
    <property type="match status" value="1"/>
</dbReference>
<dbReference type="OrthoDB" id="2915790at2759"/>
<sequence>MSDKRPPTVIYLPSSGGHTSSRIVSESEDRRRFRFRRYSFDEDSGLVVRTRNVSRDNRTHPYEKHPTMLSTPLPRNGSISAPLDVESPQLSSSLRQGGTAELLKALLPALIHDPTTYEESLSSICAAHNVDPSVVLALRYAVEQGLPSRPLERQRTLDLPTSSLHNPASSSTVPVVRLTPHRHERAFLSGPRGSTVWYSTESYADMVKPPAVPATAGHIYIHTNMSTMVRQVWFYDANACWVAVTDQAKTVHPTLSDRVLNIRRARLVKGFEAAVSATNSGSSSGSCGRGAAISGPSHPAFYRGEDSRITQLEEDHRLLKKGFIKLREQHLEAIATATATEARLKSLQEDHALLVAKDQDLDGQIQLVEQRFQDSQARVQAAEQKSEETEIQLRESEHRAREVEARLQESERRAHDADQRVADAAHNLLRGLAEGFKCGVCLDLYTIPYRHMFCGPCLLQFFNDSPARSCPECRAACRHEPKREFVLQSVLSLIFQAQNRAEPTPASETFDTDVFAQMWLMAREERRNRRLEILVADQDQLLGAVDLPIVVEDDMENDMDIQMGLESDESDWGPQAGDEESDEEL</sequence>
<feature type="region of interest" description="Disordered" evidence="2">
    <location>
        <begin position="1"/>
        <end position="24"/>
    </location>
</feature>
<dbReference type="InterPro" id="IPR013083">
    <property type="entry name" value="Znf_RING/FYVE/PHD"/>
</dbReference>
<evidence type="ECO:0000256" key="2">
    <source>
        <dbReference type="SAM" id="MobiDB-lite"/>
    </source>
</evidence>
<dbReference type="GO" id="GO:0042415">
    <property type="term" value="P:norepinephrine metabolic process"/>
    <property type="evidence" value="ECO:0007669"/>
    <property type="project" value="TreeGrafter"/>
</dbReference>
<evidence type="ECO:0008006" key="5">
    <source>
        <dbReference type="Google" id="ProtNLM"/>
    </source>
</evidence>
<protein>
    <recommendedName>
        <fullName evidence="5">RING-type domain-containing protein</fullName>
    </recommendedName>
</protein>
<feature type="compositionally biased region" description="Basic and acidic residues" evidence="2">
    <location>
        <begin position="54"/>
        <end position="66"/>
    </location>
</feature>
<dbReference type="GO" id="GO:0005789">
    <property type="term" value="C:endoplasmic reticulum membrane"/>
    <property type="evidence" value="ECO:0007669"/>
    <property type="project" value="TreeGrafter"/>
</dbReference>
<reference evidence="3" key="2">
    <citation type="submission" date="2020-11" db="EMBL/GenBank/DDBJ databases">
        <authorList>
            <consortium name="DOE Joint Genome Institute"/>
            <person name="Kuo A."/>
            <person name="Miyauchi S."/>
            <person name="Kiss E."/>
            <person name="Drula E."/>
            <person name="Kohler A."/>
            <person name="Sanchez-Garcia M."/>
            <person name="Andreopoulos B."/>
            <person name="Barry K.W."/>
            <person name="Bonito G."/>
            <person name="Buee M."/>
            <person name="Carver A."/>
            <person name="Chen C."/>
            <person name="Cichocki N."/>
            <person name="Clum A."/>
            <person name="Culley D."/>
            <person name="Crous P.W."/>
            <person name="Fauchery L."/>
            <person name="Girlanda M."/>
            <person name="Hayes R."/>
            <person name="Keri Z."/>
            <person name="Labutti K."/>
            <person name="Lipzen A."/>
            <person name="Lombard V."/>
            <person name="Magnuson J."/>
            <person name="Maillard F."/>
            <person name="Morin E."/>
            <person name="Murat C."/>
            <person name="Nolan M."/>
            <person name="Ohm R."/>
            <person name="Pangilinan J."/>
            <person name="Pereira M."/>
            <person name="Perotto S."/>
            <person name="Peter M."/>
            <person name="Riley R."/>
            <person name="Sitrit Y."/>
            <person name="Stielow B."/>
            <person name="Szollosi G."/>
            <person name="Zifcakova L."/>
            <person name="Stursova M."/>
            <person name="Spatafora J.W."/>
            <person name="Tedersoo L."/>
            <person name="Vaario L.-M."/>
            <person name="Yamada A."/>
            <person name="Yan M."/>
            <person name="Wang P."/>
            <person name="Xu J."/>
            <person name="Bruns T."/>
            <person name="Baldrian P."/>
            <person name="Vilgalys R."/>
            <person name="Henrissat B."/>
            <person name="Grigoriev I.V."/>
            <person name="Hibbett D."/>
            <person name="Nagy L.G."/>
            <person name="Martin F.M."/>
        </authorList>
    </citation>
    <scope>NUCLEOTIDE SEQUENCE</scope>
    <source>
        <strain evidence="3">UH-Tt-Lm1</strain>
    </source>
</reference>
<feature type="region of interest" description="Disordered" evidence="2">
    <location>
        <begin position="54"/>
        <end position="75"/>
    </location>
</feature>
<evidence type="ECO:0000256" key="1">
    <source>
        <dbReference type="SAM" id="Coils"/>
    </source>
</evidence>
<dbReference type="SUPFAM" id="SSF57997">
    <property type="entry name" value="Tropomyosin"/>
    <property type="match status" value="1"/>
</dbReference>
<comment type="caution">
    <text evidence="3">The sequence shown here is derived from an EMBL/GenBank/DDBJ whole genome shotgun (WGS) entry which is preliminary data.</text>
</comment>
<keyword evidence="4" id="KW-1185">Reference proteome</keyword>
<feature type="coiled-coil region" evidence="1">
    <location>
        <begin position="365"/>
        <end position="427"/>
    </location>
</feature>
<dbReference type="InterPro" id="IPR033263">
    <property type="entry name" value="RNF180"/>
</dbReference>
<dbReference type="AlphaFoldDB" id="A0A9P6HME1"/>
<reference evidence="3" key="1">
    <citation type="journal article" date="2020" name="Nat. Commun.">
        <title>Large-scale genome sequencing of mycorrhizal fungi provides insights into the early evolution of symbiotic traits.</title>
        <authorList>
            <person name="Miyauchi S."/>
            <person name="Kiss E."/>
            <person name="Kuo A."/>
            <person name="Drula E."/>
            <person name="Kohler A."/>
            <person name="Sanchez-Garcia M."/>
            <person name="Morin E."/>
            <person name="Andreopoulos B."/>
            <person name="Barry K.W."/>
            <person name="Bonito G."/>
            <person name="Buee M."/>
            <person name="Carver A."/>
            <person name="Chen C."/>
            <person name="Cichocki N."/>
            <person name="Clum A."/>
            <person name="Culley D."/>
            <person name="Crous P.W."/>
            <person name="Fauchery L."/>
            <person name="Girlanda M."/>
            <person name="Hayes R.D."/>
            <person name="Keri Z."/>
            <person name="LaButti K."/>
            <person name="Lipzen A."/>
            <person name="Lombard V."/>
            <person name="Magnuson J."/>
            <person name="Maillard F."/>
            <person name="Murat C."/>
            <person name="Nolan M."/>
            <person name="Ohm R.A."/>
            <person name="Pangilinan J."/>
            <person name="Pereira M.F."/>
            <person name="Perotto S."/>
            <person name="Peter M."/>
            <person name="Pfister S."/>
            <person name="Riley R."/>
            <person name="Sitrit Y."/>
            <person name="Stielow J.B."/>
            <person name="Szollosi G."/>
            <person name="Zifcakova L."/>
            <person name="Stursova M."/>
            <person name="Spatafora J.W."/>
            <person name="Tedersoo L."/>
            <person name="Vaario L.M."/>
            <person name="Yamada A."/>
            <person name="Yan M."/>
            <person name="Wang P."/>
            <person name="Xu J."/>
            <person name="Bruns T."/>
            <person name="Baldrian P."/>
            <person name="Vilgalys R."/>
            <person name="Dunand C."/>
            <person name="Henrissat B."/>
            <person name="Grigoriev I.V."/>
            <person name="Hibbett D."/>
            <person name="Nagy L.G."/>
            <person name="Martin F.M."/>
        </authorList>
    </citation>
    <scope>NUCLEOTIDE SEQUENCE</scope>
    <source>
        <strain evidence="3">UH-Tt-Lm1</strain>
    </source>
</reference>
<evidence type="ECO:0000313" key="3">
    <source>
        <dbReference type="EMBL" id="KAF9789460.1"/>
    </source>
</evidence>
<organism evidence="3 4">
    <name type="scientific">Thelephora terrestris</name>
    <dbReference type="NCBI Taxonomy" id="56493"/>
    <lineage>
        <taxon>Eukaryota</taxon>
        <taxon>Fungi</taxon>
        <taxon>Dikarya</taxon>
        <taxon>Basidiomycota</taxon>
        <taxon>Agaricomycotina</taxon>
        <taxon>Agaricomycetes</taxon>
        <taxon>Thelephorales</taxon>
        <taxon>Thelephoraceae</taxon>
        <taxon>Thelephora</taxon>
    </lineage>
</organism>
<evidence type="ECO:0000313" key="4">
    <source>
        <dbReference type="Proteomes" id="UP000736335"/>
    </source>
</evidence>
<dbReference type="GO" id="GO:0032436">
    <property type="term" value="P:positive regulation of proteasomal ubiquitin-dependent protein catabolic process"/>
    <property type="evidence" value="ECO:0007669"/>
    <property type="project" value="TreeGrafter"/>
</dbReference>
<dbReference type="GO" id="GO:0031624">
    <property type="term" value="F:ubiquitin conjugating enzyme binding"/>
    <property type="evidence" value="ECO:0007669"/>
    <property type="project" value="TreeGrafter"/>
</dbReference>
<dbReference type="PANTHER" id="PTHR46717:SF1">
    <property type="entry name" value="E3 UBIQUITIN-PROTEIN LIGASE RNF180"/>
    <property type="match status" value="1"/>
</dbReference>
<proteinExistence type="predicted"/>
<dbReference type="Proteomes" id="UP000736335">
    <property type="component" value="Unassembled WGS sequence"/>
</dbReference>
<keyword evidence="1" id="KW-0175">Coiled coil</keyword>
<feature type="region of interest" description="Disordered" evidence="2">
    <location>
        <begin position="561"/>
        <end position="585"/>
    </location>
</feature>
<name>A0A9P6HME1_9AGAM</name>
<dbReference type="GO" id="GO:0042428">
    <property type="term" value="P:serotonin metabolic process"/>
    <property type="evidence" value="ECO:0007669"/>
    <property type="project" value="TreeGrafter"/>
</dbReference>
<dbReference type="GO" id="GO:0061630">
    <property type="term" value="F:ubiquitin protein ligase activity"/>
    <property type="evidence" value="ECO:0007669"/>
    <property type="project" value="InterPro"/>
</dbReference>
<dbReference type="PANTHER" id="PTHR46717">
    <property type="entry name" value="E3 UBIQUITIN-PROTEIN LIGASE RNF180"/>
    <property type="match status" value="1"/>
</dbReference>
<dbReference type="GO" id="GO:0000209">
    <property type="term" value="P:protein polyubiquitination"/>
    <property type="evidence" value="ECO:0007669"/>
    <property type="project" value="InterPro"/>
</dbReference>
<dbReference type="SUPFAM" id="SSF57850">
    <property type="entry name" value="RING/U-box"/>
    <property type="match status" value="1"/>
</dbReference>
<dbReference type="EMBL" id="WIUZ02000003">
    <property type="protein sequence ID" value="KAF9789460.1"/>
    <property type="molecule type" value="Genomic_DNA"/>
</dbReference>
<gene>
    <name evidence="3" type="ORF">BJ322DRAFT_1105311</name>
</gene>